<dbReference type="EMBL" id="CP086716">
    <property type="protein sequence ID" value="WOO81369.1"/>
    <property type="molecule type" value="Genomic_DNA"/>
</dbReference>
<reference evidence="2" key="1">
    <citation type="submission" date="2023-10" db="EMBL/GenBank/DDBJ databases">
        <authorList>
            <person name="Noh H."/>
        </authorList>
    </citation>
    <scope>NUCLEOTIDE SEQUENCE</scope>
    <source>
        <strain evidence="2">DUCC4014</strain>
    </source>
</reference>
<feature type="region of interest" description="Disordered" evidence="1">
    <location>
        <begin position="101"/>
        <end position="131"/>
    </location>
</feature>
<name>A0AAF0YCL0_9TREE</name>
<organism evidence="2 3">
    <name type="scientific">Vanrija pseudolonga</name>
    <dbReference type="NCBI Taxonomy" id="143232"/>
    <lineage>
        <taxon>Eukaryota</taxon>
        <taxon>Fungi</taxon>
        <taxon>Dikarya</taxon>
        <taxon>Basidiomycota</taxon>
        <taxon>Agaricomycotina</taxon>
        <taxon>Tremellomycetes</taxon>
        <taxon>Trichosporonales</taxon>
        <taxon>Trichosporonaceae</taxon>
        <taxon>Vanrija</taxon>
    </lineage>
</organism>
<proteinExistence type="predicted"/>
<feature type="compositionally biased region" description="Pro residues" evidence="1">
    <location>
        <begin position="43"/>
        <end position="53"/>
    </location>
</feature>
<feature type="region of interest" description="Disordered" evidence="1">
    <location>
        <begin position="1"/>
        <end position="70"/>
    </location>
</feature>
<evidence type="ECO:0000313" key="3">
    <source>
        <dbReference type="Proteomes" id="UP000827549"/>
    </source>
</evidence>
<evidence type="ECO:0000256" key="1">
    <source>
        <dbReference type="SAM" id="MobiDB-lite"/>
    </source>
</evidence>
<gene>
    <name evidence="2" type="ORF">LOC62_03G004898</name>
</gene>
<keyword evidence="3" id="KW-1185">Reference proteome</keyword>
<evidence type="ECO:0000313" key="2">
    <source>
        <dbReference type="EMBL" id="WOO81369.1"/>
    </source>
</evidence>
<feature type="compositionally biased region" description="Pro residues" evidence="1">
    <location>
        <begin position="7"/>
        <end position="30"/>
    </location>
</feature>
<dbReference type="AlphaFoldDB" id="A0AAF0YCL0"/>
<dbReference type="GeneID" id="87808130"/>
<sequence>MSSPFRPGSPLPLPSPRPDPPPRPPSAPPRRPPRWRADSAPPQFLPSPPPTPPEDIDEHDNDDGVGPLLVPALMGHAAPFDVEIAARRLRGLPGRICFDDVALPPPENDADDEGEGTDGPRPRMGRRWSLW</sequence>
<protein>
    <submittedName>
        <fullName evidence="2">Uncharacterized protein</fullName>
    </submittedName>
</protein>
<accession>A0AAF0YCL0</accession>
<dbReference type="Proteomes" id="UP000827549">
    <property type="component" value="Chromosome 3"/>
</dbReference>
<dbReference type="RefSeq" id="XP_062627401.1">
    <property type="nucleotide sequence ID" value="XM_062771417.1"/>
</dbReference>
<feature type="compositionally biased region" description="Acidic residues" evidence="1">
    <location>
        <begin position="54"/>
        <end position="63"/>
    </location>
</feature>